<dbReference type="Proteomes" id="UP000267469">
    <property type="component" value="Unassembled WGS sequence"/>
</dbReference>
<reference evidence="1 2" key="1">
    <citation type="submission" date="2018-10" db="EMBL/GenBank/DDBJ databases">
        <title>Sinomicrobium pectinilyticum sp. nov., a pectinase-producing bacterium isolated from alkaline and saline soil, and emended description of the genus Sinomicrobium.</title>
        <authorList>
            <person name="Cheng B."/>
            <person name="Li C."/>
            <person name="Lai Q."/>
            <person name="Du M."/>
            <person name="Shao Z."/>
            <person name="Xu P."/>
            <person name="Yang C."/>
        </authorList>
    </citation>
    <scope>NUCLEOTIDE SEQUENCE [LARGE SCALE GENOMIC DNA]</scope>
    <source>
        <strain evidence="1 2">5DNS001</strain>
    </source>
</reference>
<keyword evidence="2" id="KW-1185">Reference proteome</keyword>
<comment type="caution">
    <text evidence="1">The sequence shown here is derived from an EMBL/GenBank/DDBJ whole genome shotgun (WGS) entry which is preliminary data.</text>
</comment>
<proteinExistence type="predicted"/>
<gene>
    <name evidence="1" type="ORF">ED312_14500</name>
</gene>
<evidence type="ECO:0000313" key="2">
    <source>
        <dbReference type="Proteomes" id="UP000267469"/>
    </source>
</evidence>
<dbReference type="EMBL" id="RJTM01000101">
    <property type="protein sequence ID" value="RNL83915.1"/>
    <property type="molecule type" value="Genomic_DNA"/>
</dbReference>
<organism evidence="1 2">
    <name type="scientific">Sinomicrobium pectinilyticum</name>
    <dbReference type="NCBI Taxonomy" id="1084421"/>
    <lineage>
        <taxon>Bacteria</taxon>
        <taxon>Pseudomonadati</taxon>
        <taxon>Bacteroidota</taxon>
        <taxon>Flavobacteriia</taxon>
        <taxon>Flavobacteriales</taxon>
        <taxon>Flavobacteriaceae</taxon>
        <taxon>Sinomicrobium</taxon>
    </lineage>
</organism>
<dbReference type="AlphaFoldDB" id="A0A3N0E7T7"/>
<name>A0A3N0E7T7_SINP1</name>
<evidence type="ECO:0000313" key="1">
    <source>
        <dbReference type="EMBL" id="RNL83915.1"/>
    </source>
</evidence>
<sequence length="59" mass="7061">MRKKQQDVRILQYLRMKAHDGHLPAGQAGLAKMVDASRYYRDREDINKAKPMAYEFMYR</sequence>
<protein>
    <submittedName>
        <fullName evidence="1">Uncharacterized protein</fullName>
    </submittedName>
</protein>
<accession>A0A3N0E7T7</accession>